<gene>
    <name evidence="2" type="ORF">SAMN00768000_2375</name>
</gene>
<protein>
    <submittedName>
        <fullName evidence="2">Uncharacterized protein</fullName>
    </submittedName>
</protein>
<evidence type="ECO:0000256" key="1">
    <source>
        <dbReference type="SAM" id="Phobius"/>
    </source>
</evidence>
<accession>A0A1W1WH71</accession>
<evidence type="ECO:0000313" key="3">
    <source>
        <dbReference type="Proteomes" id="UP000192660"/>
    </source>
</evidence>
<keyword evidence="3" id="KW-1185">Reference proteome</keyword>
<feature type="transmembrane region" description="Helical" evidence="1">
    <location>
        <begin position="20"/>
        <end position="41"/>
    </location>
</feature>
<evidence type="ECO:0000313" key="2">
    <source>
        <dbReference type="EMBL" id="SMC05664.1"/>
    </source>
</evidence>
<reference evidence="3" key="1">
    <citation type="submission" date="2017-04" db="EMBL/GenBank/DDBJ databases">
        <authorList>
            <person name="Varghese N."/>
            <person name="Submissions S."/>
        </authorList>
    </citation>
    <scope>NUCLEOTIDE SEQUENCE [LARGE SCALE GENOMIC DNA]</scope>
    <source>
        <strain evidence="3">DSM 9293</strain>
    </source>
</reference>
<dbReference type="RefSeq" id="WP_084661648.1">
    <property type="nucleotide sequence ID" value="NZ_FWWY01000001.1"/>
</dbReference>
<keyword evidence="1" id="KW-0472">Membrane</keyword>
<dbReference type="Proteomes" id="UP000192660">
    <property type="component" value="Unassembled WGS sequence"/>
</dbReference>
<dbReference type="AlphaFoldDB" id="A0A1W1WH71"/>
<organism evidence="2 3">
    <name type="scientific">Sulfobacillus thermosulfidooxidans (strain DSM 9293 / VKM B-1269 / AT-1)</name>
    <dbReference type="NCBI Taxonomy" id="929705"/>
    <lineage>
        <taxon>Bacteria</taxon>
        <taxon>Bacillati</taxon>
        <taxon>Bacillota</taxon>
        <taxon>Clostridia</taxon>
        <taxon>Eubacteriales</taxon>
        <taxon>Clostridiales Family XVII. Incertae Sedis</taxon>
        <taxon>Sulfobacillus</taxon>
    </lineage>
</organism>
<sequence>MPDNASRPVTWRQIVYKSQQMHSLFATTVTFAWFAILWIWGSALHQSRHLRRLFHRHPE</sequence>
<keyword evidence="1" id="KW-0812">Transmembrane</keyword>
<keyword evidence="1" id="KW-1133">Transmembrane helix</keyword>
<proteinExistence type="predicted"/>
<name>A0A1W1WH71_SULTA</name>
<dbReference type="EMBL" id="FWWY01000001">
    <property type="protein sequence ID" value="SMC05664.1"/>
    <property type="molecule type" value="Genomic_DNA"/>
</dbReference>